<evidence type="ECO:0000313" key="1">
    <source>
        <dbReference type="EMBL" id="MDA5192948.1"/>
    </source>
</evidence>
<dbReference type="PANTHER" id="PTHR12725">
    <property type="entry name" value="HALOACID DEHALOGENASE-LIKE HYDROLASE"/>
    <property type="match status" value="1"/>
</dbReference>
<comment type="caution">
    <text evidence="1">The sequence shown here is derived from an EMBL/GenBank/DDBJ whole genome shotgun (WGS) entry which is preliminary data.</text>
</comment>
<dbReference type="InterPro" id="IPR036412">
    <property type="entry name" value="HAD-like_sf"/>
</dbReference>
<dbReference type="InterPro" id="IPR010237">
    <property type="entry name" value="Pyr-5-nucltdase"/>
</dbReference>
<sequence length="226" mass="25160">MLFQGRDTWVFDLDNTLYPGRCNLFAAIDQRMTEFVMRLAGLPHAEARRLQKSYYVEYGTTLRGLMLEHALDPAEFLAYVHDIDVSPVDPNPRLGKALAGLAGRKIIFTNGSVAHAERVLDRLGVRDAFSGIYDICAASYLPKPRPEPYAGMLVAHDIDPTRAVMVEDIIRNLEPAAALGMETVWVTGGDEWARAGVPDDRLPDYVHHQVDDLTAWLESLLQVAPS</sequence>
<dbReference type="NCBIfam" id="TIGR01993">
    <property type="entry name" value="Pyr-5-nucltdase"/>
    <property type="match status" value="1"/>
</dbReference>
<evidence type="ECO:0000313" key="2">
    <source>
        <dbReference type="Proteomes" id="UP001141619"/>
    </source>
</evidence>
<dbReference type="PANTHER" id="PTHR12725:SF117">
    <property type="entry name" value="HALOACID DEHALOGENASE-LIKE HYDROLASE"/>
    <property type="match status" value="1"/>
</dbReference>
<dbReference type="InterPro" id="IPR006439">
    <property type="entry name" value="HAD-SF_hydro_IA"/>
</dbReference>
<dbReference type="EMBL" id="JANWOI010000001">
    <property type="protein sequence ID" value="MDA5192948.1"/>
    <property type="molecule type" value="Genomic_DNA"/>
</dbReference>
<name>A0A9X3Z6F3_9PROT</name>
<dbReference type="Proteomes" id="UP001141619">
    <property type="component" value="Unassembled WGS sequence"/>
</dbReference>
<dbReference type="SFLD" id="SFLDG01132">
    <property type="entry name" value="C1.5.3:_5'-Nucleotidase_Like"/>
    <property type="match status" value="1"/>
</dbReference>
<reference evidence="1" key="2">
    <citation type="journal article" date="2023" name="Syst. Appl. Microbiol.">
        <title>Govania unica gen. nov., sp. nov., a rare biosphere bacterium that represents a novel family in the class Alphaproteobacteria.</title>
        <authorList>
            <person name="Vandamme P."/>
            <person name="Peeters C."/>
            <person name="Hettiarachchi A."/>
            <person name="Cnockaert M."/>
            <person name="Carlier A."/>
        </authorList>
    </citation>
    <scope>NUCLEOTIDE SEQUENCE</scope>
    <source>
        <strain evidence="1">LMG 31809</strain>
    </source>
</reference>
<dbReference type="Pfam" id="PF00702">
    <property type="entry name" value="Hydrolase"/>
    <property type="match status" value="1"/>
</dbReference>
<proteinExistence type="predicted"/>
<dbReference type="SFLD" id="SFLDG01129">
    <property type="entry name" value="C1.5:_HAD__Beta-PGM__Phosphata"/>
    <property type="match status" value="1"/>
</dbReference>
<dbReference type="NCBIfam" id="TIGR01509">
    <property type="entry name" value="HAD-SF-IA-v3"/>
    <property type="match status" value="1"/>
</dbReference>
<dbReference type="SFLD" id="SFLDS00003">
    <property type="entry name" value="Haloacid_Dehalogenase"/>
    <property type="match status" value="1"/>
</dbReference>
<dbReference type="SUPFAM" id="SSF56784">
    <property type="entry name" value="HAD-like"/>
    <property type="match status" value="1"/>
</dbReference>
<reference evidence="1" key="1">
    <citation type="submission" date="2022-08" db="EMBL/GenBank/DDBJ databases">
        <authorList>
            <person name="Vandamme P."/>
            <person name="Hettiarachchi A."/>
            <person name="Peeters C."/>
            <person name="Cnockaert M."/>
            <person name="Carlier A."/>
        </authorList>
    </citation>
    <scope>NUCLEOTIDE SEQUENCE</scope>
    <source>
        <strain evidence="1">LMG 31809</strain>
    </source>
</reference>
<dbReference type="Gene3D" id="3.40.50.1000">
    <property type="entry name" value="HAD superfamily/HAD-like"/>
    <property type="match status" value="1"/>
</dbReference>
<protein>
    <submittedName>
        <fullName evidence="1">Pyrimidine 5'-nucleotidase</fullName>
    </submittedName>
</protein>
<accession>A0A9X3Z6F3</accession>
<dbReference type="RefSeq" id="WP_274942649.1">
    <property type="nucleotide sequence ID" value="NZ_JANWOI010000001.1"/>
</dbReference>
<gene>
    <name evidence="1" type="ORF">NYP16_03110</name>
</gene>
<keyword evidence="2" id="KW-1185">Reference proteome</keyword>
<organism evidence="1 2">
    <name type="scientific">Govanella unica</name>
    <dbReference type="NCBI Taxonomy" id="2975056"/>
    <lineage>
        <taxon>Bacteria</taxon>
        <taxon>Pseudomonadati</taxon>
        <taxon>Pseudomonadota</taxon>
        <taxon>Alphaproteobacteria</taxon>
        <taxon>Emcibacterales</taxon>
        <taxon>Govanellaceae</taxon>
        <taxon>Govanella</taxon>
    </lineage>
</organism>
<dbReference type="CDD" id="cd02604">
    <property type="entry name" value="HAD_5NT"/>
    <property type="match status" value="1"/>
</dbReference>
<dbReference type="Gene3D" id="1.10.150.450">
    <property type="match status" value="1"/>
</dbReference>
<dbReference type="AlphaFoldDB" id="A0A9X3Z6F3"/>
<dbReference type="InterPro" id="IPR023214">
    <property type="entry name" value="HAD_sf"/>
</dbReference>